<dbReference type="RefSeq" id="XP_060454952.1">
    <property type="nucleotide sequence ID" value="XM_060598128.1"/>
</dbReference>
<name>A0AA48IEE5_9TREE</name>
<reference evidence="2" key="1">
    <citation type="journal article" date="2023" name="BMC Genomics">
        <title>Chromosome-level genome assemblies of Cutaneotrichosporon spp. (Trichosporonales, Basidiomycota) reveal imbalanced evolution between nucleotide sequences and chromosome synteny.</title>
        <authorList>
            <person name="Kobayashi Y."/>
            <person name="Kayamori A."/>
            <person name="Aoki K."/>
            <person name="Shiwa Y."/>
            <person name="Matsutani M."/>
            <person name="Fujita N."/>
            <person name="Sugita T."/>
            <person name="Iwasaki W."/>
            <person name="Tanaka N."/>
            <person name="Takashima M."/>
        </authorList>
    </citation>
    <scope>NUCLEOTIDE SEQUENCE</scope>
    <source>
        <strain evidence="2">HIS019</strain>
    </source>
</reference>
<dbReference type="Proteomes" id="UP001233271">
    <property type="component" value="Chromosome 2"/>
</dbReference>
<protein>
    <submittedName>
        <fullName evidence="2">Uncharacterized protein</fullName>
    </submittedName>
</protein>
<evidence type="ECO:0000313" key="3">
    <source>
        <dbReference type="Proteomes" id="UP001233271"/>
    </source>
</evidence>
<feature type="compositionally biased region" description="Basic and acidic residues" evidence="1">
    <location>
        <begin position="359"/>
        <end position="391"/>
    </location>
</feature>
<gene>
    <name evidence="2" type="ORF">CcaverHIS019_0210480</name>
</gene>
<keyword evidence="3" id="KW-1185">Reference proteome</keyword>
<dbReference type="AlphaFoldDB" id="A0AA48IEE5"/>
<sequence length="472" mass="51385">MGGNAFAIPGARLSIAEYEALRVHLLSRLDAFDPIDAAPYLGSKASHGDIDVLVGWDKAAWESGKGHGMGRVNKPSTNETSLRSALAAAGVEDVSLATQREMIAVWSDTVAAQIGGTHWSRSGGQVSVAVPLKVVHEAVELYAPGKSLSAADKLFRAPKDMQFEEFAPSSSSNGAQTTVTAVASKSGRNRLSDNHPFSDLQPNTFVQVDLIFLPPAGVSFQRFAHAYGVTILLLSQLIRRASSCRDFVLQGHRAVLHWVPYPGCPKAEVHLTHEPSALCEYLGLSYEKWGNLTPGTTEDLFAWFADCEEDCRAAKGLSEMAKYGLVGGTYRRQGGSSRLSALDEFGDWLRRQGWVPEKKEAKVEKSQKEIEAEPAKDEKKQDPLSRVHPDSPRPLPSHHAELVRYWGKEAEYTAAVEAIRPFAEQHWAGVEKRKARTERKAAEADANGTLETSDKVGTKELVPGCANICIAS</sequence>
<evidence type="ECO:0000256" key="1">
    <source>
        <dbReference type="SAM" id="MobiDB-lite"/>
    </source>
</evidence>
<accession>A0AA48IEE5</accession>
<dbReference type="KEGG" id="ccac:CcaHIS019_0210480"/>
<dbReference type="EMBL" id="AP028213">
    <property type="protein sequence ID" value="BEI89686.1"/>
    <property type="molecule type" value="Genomic_DNA"/>
</dbReference>
<proteinExistence type="predicted"/>
<evidence type="ECO:0000313" key="2">
    <source>
        <dbReference type="EMBL" id="BEI89686.1"/>
    </source>
</evidence>
<feature type="region of interest" description="Disordered" evidence="1">
    <location>
        <begin position="359"/>
        <end position="397"/>
    </location>
</feature>
<dbReference type="GeneID" id="85493557"/>
<organism evidence="2 3">
    <name type="scientific">Cutaneotrichosporon cavernicola</name>
    <dbReference type="NCBI Taxonomy" id="279322"/>
    <lineage>
        <taxon>Eukaryota</taxon>
        <taxon>Fungi</taxon>
        <taxon>Dikarya</taxon>
        <taxon>Basidiomycota</taxon>
        <taxon>Agaricomycotina</taxon>
        <taxon>Tremellomycetes</taxon>
        <taxon>Trichosporonales</taxon>
        <taxon>Trichosporonaceae</taxon>
        <taxon>Cutaneotrichosporon</taxon>
    </lineage>
</organism>